<comment type="caution">
    <text evidence="2">The sequence shown here is derived from an EMBL/GenBank/DDBJ whole genome shotgun (WGS) entry which is preliminary data.</text>
</comment>
<name>A0A2S9WQG4_9FLAO</name>
<dbReference type="RefSeq" id="WP_105981615.1">
    <property type="nucleotide sequence ID" value="NZ_MQUC01000003.1"/>
</dbReference>
<dbReference type="EMBL" id="MQUC01000003">
    <property type="protein sequence ID" value="PRP65722.1"/>
    <property type="molecule type" value="Genomic_DNA"/>
</dbReference>
<gene>
    <name evidence="2" type="ORF">BST86_00765</name>
</gene>
<keyword evidence="1" id="KW-0732">Signal</keyword>
<protein>
    <recommendedName>
        <fullName evidence="4">Haemolysin activator HlyB C-terminal domain-containing protein</fullName>
    </recommendedName>
</protein>
<dbReference type="Gene3D" id="2.40.160.50">
    <property type="entry name" value="membrane protein fhac: a member of the omp85/tpsb transporter family"/>
    <property type="match status" value="1"/>
</dbReference>
<evidence type="ECO:0008006" key="4">
    <source>
        <dbReference type="Google" id="ProtNLM"/>
    </source>
</evidence>
<dbReference type="OrthoDB" id="9811416at2"/>
<keyword evidence="3" id="KW-1185">Reference proteome</keyword>
<proteinExistence type="predicted"/>
<organism evidence="2 3">
    <name type="scientific">Nonlabens agnitus</name>
    <dbReference type="NCBI Taxonomy" id="870484"/>
    <lineage>
        <taxon>Bacteria</taxon>
        <taxon>Pseudomonadati</taxon>
        <taxon>Bacteroidota</taxon>
        <taxon>Flavobacteriia</taxon>
        <taxon>Flavobacteriales</taxon>
        <taxon>Flavobacteriaceae</taxon>
        <taxon>Nonlabens</taxon>
    </lineage>
</organism>
<dbReference type="AlphaFoldDB" id="A0A2S9WQG4"/>
<feature type="signal peptide" evidence="1">
    <location>
        <begin position="1"/>
        <end position="19"/>
    </location>
</feature>
<dbReference type="Proteomes" id="UP000239532">
    <property type="component" value="Unassembled WGS sequence"/>
</dbReference>
<feature type="chain" id="PRO_5015730330" description="Haemolysin activator HlyB C-terminal domain-containing protein" evidence="1">
    <location>
        <begin position="20"/>
        <end position="549"/>
    </location>
</feature>
<sequence>MIKKSVLIIYILFSIGLFAQTDHTQIFLFPDTQSVQPTDTIFLKKTENQISSRQLDSIKINLFRKGYLNLIIADTLRKNTNQLSIVLNNLFTTIIMKENDNLENGIIMESSLSRKRPKKTTPDKFLEELEAVQKKYNNQGSPFAEVMINRWDFTKQDTATLFYEVKNIEQRQIDRIIVNGYPKYPRNVIENLVANHTKLNSKNIDRLSTRLANLKYLESIKEPEALFKKDSTLLYVYLRKKNANKADGLIGFNTDDDGKLNINGFVDASLINNFNRGERFDFEYRNDNNDQTNVSLQLSVPSLLFERIGITSSLNITRRDSIYQNSSFVVGLSYQFLGSWNTQLNYYSKSSTEENNLINVNNFQTRGVVTQLTYGGNSANALQPETLSFLLGMGYYHRNLENQSDGQYSLDLSFENLWPLLNKLHLKTTLNAHLLKTERLQFNELTQIGGIKTIRGFNQNSIDTAAYTLLQTDVRYSFNDRFYINLLNDGGVFEEYIQRKPQFLYSFGAGFGILTQAGILRLEIANGRFLNSNESISSTIAHLNFTILF</sequence>
<reference evidence="2 3" key="1">
    <citation type="submission" date="2016-11" db="EMBL/GenBank/DDBJ databases">
        <title>Trade-off between light-utilization and light-protection in marine flavobacteria.</title>
        <authorList>
            <person name="Kumagai Y."/>
        </authorList>
    </citation>
    <scope>NUCLEOTIDE SEQUENCE [LARGE SCALE GENOMIC DNA]</scope>
    <source>
        <strain evidence="2 3">JCM 17109</strain>
    </source>
</reference>
<evidence type="ECO:0000256" key="1">
    <source>
        <dbReference type="SAM" id="SignalP"/>
    </source>
</evidence>
<evidence type="ECO:0000313" key="2">
    <source>
        <dbReference type="EMBL" id="PRP65722.1"/>
    </source>
</evidence>
<accession>A0A2S9WQG4</accession>
<evidence type="ECO:0000313" key="3">
    <source>
        <dbReference type="Proteomes" id="UP000239532"/>
    </source>
</evidence>